<dbReference type="EMBL" id="BLXT01004526">
    <property type="protein sequence ID" value="GFO14103.1"/>
    <property type="molecule type" value="Genomic_DNA"/>
</dbReference>
<keyword evidence="2" id="KW-1185">Reference proteome</keyword>
<evidence type="ECO:0000313" key="1">
    <source>
        <dbReference type="EMBL" id="GFO14103.1"/>
    </source>
</evidence>
<organism evidence="1 2">
    <name type="scientific">Plakobranchus ocellatus</name>
    <dbReference type="NCBI Taxonomy" id="259542"/>
    <lineage>
        <taxon>Eukaryota</taxon>
        <taxon>Metazoa</taxon>
        <taxon>Spiralia</taxon>
        <taxon>Lophotrochozoa</taxon>
        <taxon>Mollusca</taxon>
        <taxon>Gastropoda</taxon>
        <taxon>Heterobranchia</taxon>
        <taxon>Euthyneura</taxon>
        <taxon>Panpulmonata</taxon>
        <taxon>Sacoglossa</taxon>
        <taxon>Placobranchoidea</taxon>
        <taxon>Plakobranchidae</taxon>
        <taxon>Plakobranchus</taxon>
    </lineage>
</organism>
<dbReference type="AlphaFoldDB" id="A0AAV4B4U6"/>
<gene>
    <name evidence="1" type="ORF">PoB_004060800</name>
</gene>
<protein>
    <submittedName>
        <fullName evidence="1">Uncharacterized protein</fullName>
    </submittedName>
</protein>
<dbReference type="Proteomes" id="UP000735302">
    <property type="component" value="Unassembled WGS sequence"/>
</dbReference>
<evidence type="ECO:0000313" key="2">
    <source>
        <dbReference type="Proteomes" id="UP000735302"/>
    </source>
</evidence>
<proteinExistence type="predicted"/>
<reference evidence="1 2" key="1">
    <citation type="journal article" date="2021" name="Elife">
        <title>Chloroplast acquisition without the gene transfer in kleptoplastic sea slugs, Plakobranchus ocellatus.</title>
        <authorList>
            <person name="Maeda T."/>
            <person name="Takahashi S."/>
            <person name="Yoshida T."/>
            <person name="Shimamura S."/>
            <person name="Takaki Y."/>
            <person name="Nagai Y."/>
            <person name="Toyoda A."/>
            <person name="Suzuki Y."/>
            <person name="Arimoto A."/>
            <person name="Ishii H."/>
            <person name="Satoh N."/>
            <person name="Nishiyama T."/>
            <person name="Hasebe M."/>
            <person name="Maruyama T."/>
            <person name="Minagawa J."/>
            <person name="Obokata J."/>
            <person name="Shigenobu S."/>
        </authorList>
    </citation>
    <scope>NUCLEOTIDE SEQUENCE [LARGE SCALE GENOMIC DNA]</scope>
</reference>
<accession>A0AAV4B4U6</accession>
<name>A0AAV4B4U6_9GAST</name>
<sequence length="66" mass="7328">MVAAAASPKVNKDRVGLEKHDRQYLFQTGYLKEIMYRMGTNDRLKLATDRSLQSPGSTTADHCGGQ</sequence>
<comment type="caution">
    <text evidence="1">The sequence shown here is derived from an EMBL/GenBank/DDBJ whole genome shotgun (WGS) entry which is preliminary data.</text>
</comment>